<dbReference type="EMBL" id="JAAMPU010000100">
    <property type="protein sequence ID" value="NMH27279.1"/>
    <property type="molecule type" value="Genomic_DNA"/>
</dbReference>
<name>A0A972FJM9_9FLAO</name>
<dbReference type="Pfam" id="PF20050">
    <property type="entry name" value="DUF6452"/>
    <property type="match status" value="1"/>
</dbReference>
<evidence type="ECO:0000313" key="2">
    <source>
        <dbReference type="Proteomes" id="UP000712080"/>
    </source>
</evidence>
<accession>A0A972FJM9</accession>
<dbReference type="Proteomes" id="UP000712080">
    <property type="component" value="Unassembled WGS sequence"/>
</dbReference>
<proteinExistence type="predicted"/>
<organism evidence="1 2">
    <name type="scientific">Flavobacterium silvaticum</name>
    <dbReference type="NCBI Taxonomy" id="1852020"/>
    <lineage>
        <taxon>Bacteria</taxon>
        <taxon>Pseudomonadati</taxon>
        <taxon>Bacteroidota</taxon>
        <taxon>Flavobacteriia</taxon>
        <taxon>Flavobacteriales</taxon>
        <taxon>Flavobacteriaceae</taxon>
        <taxon>Flavobacterium</taxon>
    </lineage>
</organism>
<gene>
    <name evidence="1" type="ORF">G6047_04475</name>
</gene>
<reference evidence="1" key="1">
    <citation type="submission" date="2020-02" db="EMBL/GenBank/DDBJ databases">
        <title>Flavobacterium sp. genome.</title>
        <authorList>
            <person name="Jung H.S."/>
            <person name="Baek J.H."/>
            <person name="Jeon C.O."/>
        </authorList>
    </citation>
    <scope>NUCLEOTIDE SEQUENCE</scope>
    <source>
        <strain evidence="1">SE-s28</strain>
    </source>
</reference>
<sequence length="171" mass="19307">MKKIPALIALAFMALGSANCERDDLCSESTPTTPRLFMEFHNIDVTADLKPVTLDMREINSDDTLRVTAQSKVYVPLKTDADTVTWIFTINPESSDPNLIRTDTIIFNYTRNNVYVSRACGYKTVFTLNGNGGPAPGYQRTPLPPLAWMRTIIVDDYNIEFETDAHIRVLW</sequence>
<dbReference type="InterPro" id="IPR045607">
    <property type="entry name" value="DUF6452"/>
</dbReference>
<evidence type="ECO:0000313" key="1">
    <source>
        <dbReference type="EMBL" id="NMH27279.1"/>
    </source>
</evidence>
<comment type="caution">
    <text evidence="1">The sequence shown here is derived from an EMBL/GenBank/DDBJ whole genome shotgun (WGS) entry which is preliminary data.</text>
</comment>
<protein>
    <submittedName>
        <fullName evidence="1">Uncharacterized protein</fullName>
    </submittedName>
</protein>
<keyword evidence="2" id="KW-1185">Reference proteome</keyword>
<dbReference type="AlphaFoldDB" id="A0A972FJM9"/>
<dbReference type="RefSeq" id="WP_169526286.1">
    <property type="nucleotide sequence ID" value="NZ_JAAMPU010000100.1"/>
</dbReference>